<evidence type="ECO:0000313" key="5">
    <source>
        <dbReference type="Proteomes" id="UP001320420"/>
    </source>
</evidence>
<feature type="compositionally biased region" description="Basic residues" evidence="2">
    <location>
        <begin position="95"/>
        <end position="106"/>
    </location>
</feature>
<dbReference type="InterPro" id="IPR036910">
    <property type="entry name" value="HMG_box_dom_sf"/>
</dbReference>
<dbReference type="Proteomes" id="UP001320420">
    <property type="component" value="Unassembled WGS sequence"/>
</dbReference>
<protein>
    <recommendedName>
        <fullName evidence="3">HMG box domain-containing protein</fullName>
    </recommendedName>
</protein>
<gene>
    <name evidence="4" type="ORF">SLS62_003361</name>
</gene>
<feature type="compositionally biased region" description="Polar residues" evidence="2">
    <location>
        <begin position="107"/>
        <end position="125"/>
    </location>
</feature>
<keyword evidence="1" id="KW-0539">Nucleus</keyword>
<dbReference type="Pfam" id="PF00505">
    <property type="entry name" value="HMG_box"/>
    <property type="match status" value="1"/>
</dbReference>
<feature type="DNA-binding region" description="HMG box" evidence="1">
    <location>
        <begin position="41"/>
        <end position="92"/>
    </location>
</feature>
<keyword evidence="1" id="KW-0238">DNA-binding</keyword>
<dbReference type="PROSITE" id="PS50118">
    <property type="entry name" value="HMG_BOX_2"/>
    <property type="match status" value="1"/>
</dbReference>
<dbReference type="Gene3D" id="1.10.30.10">
    <property type="entry name" value="High mobility group box domain"/>
    <property type="match status" value="1"/>
</dbReference>
<sequence>MVHFSTNFGQVGDLVDFDMADSGKVAAHDNVGQLLQLVIPEIKEDHPGISSKDISKLSDQMWKNIGARERAGYEAIAAEEQRGFIVRHARYRYKSRRPGQIRRRGKAQTSHATSSNAQSSNRGAQ</sequence>
<proteinExistence type="predicted"/>
<dbReference type="GO" id="GO:0003677">
    <property type="term" value="F:DNA binding"/>
    <property type="evidence" value="ECO:0007669"/>
    <property type="project" value="UniProtKB-UniRule"/>
</dbReference>
<comment type="caution">
    <text evidence="4">The sequence shown here is derived from an EMBL/GenBank/DDBJ whole genome shotgun (WGS) entry which is preliminary data.</text>
</comment>
<accession>A0AAN9YPX8</accession>
<feature type="domain" description="HMG box" evidence="3">
    <location>
        <begin position="41"/>
        <end position="92"/>
    </location>
</feature>
<dbReference type="SUPFAM" id="SSF47095">
    <property type="entry name" value="HMG-box"/>
    <property type="match status" value="1"/>
</dbReference>
<evidence type="ECO:0000256" key="1">
    <source>
        <dbReference type="PROSITE-ProRule" id="PRU00267"/>
    </source>
</evidence>
<evidence type="ECO:0000313" key="4">
    <source>
        <dbReference type="EMBL" id="KAK7754578.1"/>
    </source>
</evidence>
<dbReference type="GO" id="GO:0005634">
    <property type="term" value="C:nucleus"/>
    <property type="evidence" value="ECO:0007669"/>
    <property type="project" value="UniProtKB-UniRule"/>
</dbReference>
<feature type="region of interest" description="Disordered" evidence="2">
    <location>
        <begin position="95"/>
        <end position="125"/>
    </location>
</feature>
<dbReference type="AlphaFoldDB" id="A0AAN9YPX8"/>
<keyword evidence="5" id="KW-1185">Reference proteome</keyword>
<evidence type="ECO:0000259" key="3">
    <source>
        <dbReference type="PROSITE" id="PS50118"/>
    </source>
</evidence>
<reference evidence="4 5" key="1">
    <citation type="submission" date="2024-02" db="EMBL/GenBank/DDBJ databases">
        <title>De novo assembly and annotation of 12 fungi associated with fruit tree decline syndrome in Ontario, Canada.</title>
        <authorList>
            <person name="Sulman M."/>
            <person name="Ellouze W."/>
            <person name="Ilyukhin E."/>
        </authorList>
    </citation>
    <scope>NUCLEOTIDE SEQUENCE [LARGE SCALE GENOMIC DNA]</scope>
    <source>
        <strain evidence="4 5">M11/M66-122</strain>
    </source>
</reference>
<organism evidence="4 5">
    <name type="scientific">Diatrype stigma</name>
    <dbReference type="NCBI Taxonomy" id="117547"/>
    <lineage>
        <taxon>Eukaryota</taxon>
        <taxon>Fungi</taxon>
        <taxon>Dikarya</taxon>
        <taxon>Ascomycota</taxon>
        <taxon>Pezizomycotina</taxon>
        <taxon>Sordariomycetes</taxon>
        <taxon>Xylariomycetidae</taxon>
        <taxon>Xylariales</taxon>
        <taxon>Diatrypaceae</taxon>
        <taxon>Diatrype</taxon>
    </lineage>
</organism>
<dbReference type="InterPro" id="IPR009071">
    <property type="entry name" value="HMG_box_dom"/>
</dbReference>
<dbReference type="EMBL" id="JAKJXP020000019">
    <property type="protein sequence ID" value="KAK7754578.1"/>
    <property type="molecule type" value="Genomic_DNA"/>
</dbReference>
<evidence type="ECO:0000256" key="2">
    <source>
        <dbReference type="SAM" id="MobiDB-lite"/>
    </source>
</evidence>
<name>A0AAN9YPX8_9PEZI</name>